<organism evidence="6 7">
    <name type="scientific">Longimonas halophila</name>
    <dbReference type="NCBI Taxonomy" id="1469170"/>
    <lineage>
        <taxon>Bacteria</taxon>
        <taxon>Pseudomonadati</taxon>
        <taxon>Rhodothermota</taxon>
        <taxon>Rhodothermia</taxon>
        <taxon>Rhodothermales</taxon>
        <taxon>Salisaetaceae</taxon>
        <taxon>Longimonas</taxon>
    </lineage>
</organism>
<protein>
    <recommendedName>
        <fullName evidence="3">Probable endolytic peptidoglycan transglycosylase RlpA</fullName>
        <ecNumber evidence="3">4.2.2.-</ecNumber>
    </recommendedName>
</protein>
<dbReference type="InterPro" id="IPR034718">
    <property type="entry name" value="RlpA"/>
</dbReference>
<evidence type="ECO:0000259" key="5">
    <source>
        <dbReference type="Pfam" id="PF03330"/>
    </source>
</evidence>
<dbReference type="NCBIfam" id="TIGR00413">
    <property type="entry name" value="rlpA"/>
    <property type="match status" value="1"/>
</dbReference>
<dbReference type="Gene3D" id="2.40.40.10">
    <property type="entry name" value="RlpA-like domain"/>
    <property type="match status" value="1"/>
</dbReference>
<dbReference type="EC" id="4.2.2.-" evidence="3"/>
<dbReference type="Proteomes" id="UP000221024">
    <property type="component" value="Unassembled WGS sequence"/>
</dbReference>
<dbReference type="GO" id="GO:0071555">
    <property type="term" value="P:cell wall organization"/>
    <property type="evidence" value="ECO:0007669"/>
    <property type="project" value="UniProtKB-KW"/>
</dbReference>
<dbReference type="AlphaFoldDB" id="A0A2H3NTZ5"/>
<dbReference type="EMBL" id="PDEP01000019">
    <property type="protein sequence ID" value="PEN04946.1"/>
    <property type="molecule type" value="Genomic_DNA"/>
</dbReference>
<dbReference type="GO" id="GO:0000270">
    <property type="term" value="P:peptidoglycan metabolic process"/>
    <property type="evidence" value="ECO:0007669"/>
    <property type="project" value="UniProtKB-UniRule"/>
</dbReference>
<keyword evidence="6" id="KW-0449">Lipoprotein</keyword>
<evidence type="ECO:0000313" key="7">
    <source>
        <dbReference type="Proteomes" id="UP000221024"/>
    </source>
</evidence>
<dbReference type="OrthoDB" id="9779128at2"/>
<comment type="caution">
    <text evidence="6">The sequence shown here is derived from an EMBL/GenBank/DDBJ whole genome shotgun (WGS) entry which is preliminary data.</text>
</comment>
<dbReference type="InterPro" id="IPR009009">
    <property type="entry name" value="RlpA-like_DPBB"/>
</dbReference>
<name>A0A2H3NTZ5_9BACT</name>
<comment type="similarity">
    <text evidence="3 4">Belongs to the RlpA family.</text>
</comment>
<feature type="domain" description="RlpA-like protein double-psi beta-barrel" evidence="5">
    <location>
        <begin position="57"/>
        <end position="146"/>
    </location>
</feature>
<evidence type="ECO:0000256" key="3">
    <source>
        <dbReference type="HAMAP-Rule" id="MF_02071"/>
    </source>
</evidence>
<dbReference type="InterPro" id="IPR036908">
    <property type="entry name" value="RlpA-like_sf"/>
</dbReference>
<dbReference type="SUPFAM" id="SSF50685">
    <property type="entry name" value="Barwin-like endoglucanases"/>
    <property type="match status" value="1"/>
</dbReference>
<dbReference type="CDD" id="cd22268">
    <property type="entry name" value="DPBB_RlpA-like"/>
    <property type="match status" value="1"/>
</dbReference>
<reference evidence="6 7" key="1">
    <citation type="submission" date="2017-10" db="EMBL/GenBank/DDBJ databases">
        <title>Draft genome of Longimonas halophila.</title>
        <authorList>
            <person name="Goh K.M."/>
            <person name="Shamsir M.S."/>
            <person name="Lim S.W."/>
        </authorList>
    </citation>
    <scope>NUCLEOTIDE SEQUENCE [LARGE SCALE GENOMIC DNA]</scope>
    <source>
        <strain evidence="6 7">KCTC 42399</strain>
    </source>
</reference>
<keyword evidence="7" id="KW-1185">Reference proteome</keyword>
<sequence length="154" mass="16929">MTAMPPRGSVPHSYTPVPKPLVFMLRAALFLTLGLLLTPTFVCAQSSTATTSDTLRTTGKASYYAAYLEGRPTASGQPYDPERLTASHRTLPFGTRVRVTRRFTEDSVTVMINDRGPQKQERILDLSRSAAEALDMIDAGVVDVEIEIVEEPQE</sequence>
<dbReference type="PANTHER" id="PTHR34183:SF8">
    <property type="entry name" value="ENDOLYTIC PEPTIDOGLYCAN TRANSGLYCOSYLASE RLPA-RELATED"/>
    <property type="match status" value="1"/>
</dbReference>
<evidence type="ECO:0000256" key="2">
    <source>
        <dbReference type="ARBA" id="ARBA00023316"/>
    </source>
</evidence>
<keyword evidence="2 3" id="KW-0961">Cell wall biogenesis/degradation</keyword>
<dbReference type="GO" id="GO:0008932">
    <property type="term" value="F:lytic endotransglycosylase activity"/>
    <property type="evidence" value="ECO:0007669"/>
    <property type="project" value="UniProtKB-UniRule"/>
</dbReference>
<evidence type="ECO:0000313" key="6">
    <source>
        <dbReference type="EMBL" id="PEN04946.1"/>
    </source>
</evidence>
<accession>A0A2H3NTZ5</accession>
<dbReference type="Pfam" id="PF03330">
    <property type="entry name" value="DPBB_1"/>
    <property type="match status" value="1"/>
</dbReference>
<evidence type="ECO:0000256" key="1">
    <source>
        <dbReference type="ARBA" id="ARBA00023239"/>
    </source>
</evidence>
<dbReference type="PANTHER" id="PTHR34183">
    <property type="entry name" value="ENDOLYTIC PEPTIDOGLYCAN TRANSGLYCOSYLASE RLPA"/>
    <property type="match status" value="1"/>
</dbReference>
<gene>
    <name evidence="3" type="primary">rlpA</name>
    <name evidence="6" type="ORF">CRI93_14265</name>
</gene>
<comment type="function">
    <text evidence="3">Lytic transglycosylase with a strong preference for naked glycan strands that lack stem peptides.</text>
</comment>
<dbReference type="HAMAP" id="MF_02071">
    <property type="entry name" value="RlpA"/>
    <property type="match status" value="1"/>
</dbReference>
<dbReference type="InterPro" id="IPR012997">
    <property type="entry name" value="RplA"/>
</dbReference>
<evidence type="ECO:0000256" key="4">
    <source>
        <dbReference type="RuleBase" id="RU003495"/>
    </source>
</evidence>
<keyword evidence="1 3" id="KW-0456">Lyase</keyword>
<proteinExistence type="inferred from homology"/>